<keyword evidence="3" id="KW-1185">Reference proteome</keyword>
<proteinExistence type="predicted"/>
<accession>A0ABS8W4Q8</accession>
<reference evidence="2 3" key="1">
    <citation type="journal article" date="2021" name="BMC Genomics">
        <title>Datura genome reveals duplications of psychoactive alkaloid biosynthetic genes and high mutation rate following tissue culture.</title>
        <authorList>
            <person name="Rajewski A."/>
            <person name="Carter-House D."/>
            <person name="Stajich J."/>
            <person name="Litt A."/>
        </authorList>
    </citation>
    <scope>NUCLEOTIDE SEQUENCE [LARGE SCALE GENOMIC DNA]</scope>
    <source>
        <strain evidence="2">AR-01</strain>
    </source>
</reference>
<feature type="compositionally biased region" description="Basic residues" evidence="1">
    <location>
        <begin position="132"/>
        <end position="143"/>
    </location>
</feature>
<evidence type="ECO:0000313" key="3">
    <source>
        <dbReference type="Proteomes" id="UP000823775"/>
    </source>
</evidence>
<evidence type="ECO:0000313" key="2">
    <source>
        <dbReference type="EMBL" id="MCE2055862.1"/>
    </source>
</evidence>
<organism evidence="2 3">
    <name type="scientific">Datura stramonium</name>
    <name type="common">Jimsonweed</name>
    <name type="synonym">Common thornapple</name>
    <dbReference type="NCBI Taxonomy" id="4076"/>
    <lineage>
        <taxon>Eukaryota</taxon>
        <taxon>Viridiplantae</taxon>
        <taxon>Streptophyta</taxon>
        <taxon>Embryophyta</taxon>
        <taxon>Tracheophyta</taxon>
        <taxon>Spermatophyta</taxon>
        <taxon>Magnoliopsida</taxon>
        <taxon>eudicotyledons</taxon>
        <taxon>Gunneridae</taxon>
        <taxon>Pentapetalae</taxon>
        <taxon>asterids</taxon>
        <taxon>lamiids</taxon>
        <taxon>Solanales</taxon>
        <taxon>Solanaceae</taxon>
        <taxon>Solanoideae</taxon>
        <taxon>Datureae</taxon>
        <taxon>Datura</taxon>
    </lineage>
</organism>
<protein>
    <submittedName>
        <fullName evidence="2">Uncharacterized protein</fullName>
    </submittedName>
</protein>
<comment type="caution">
    <text evidence="2">The sequence shown here is derived from an EMBL/GenBank/DDBJ whole genome shotgun (WGS) entry which is preliminary data.</text>
</comment>
<sequence length="143" mass="15986">MEREGEEERKWVLMEIRDLGKKGGGRSWLFLRETGGDLVVRREAERSGCYGGISSVSHDMLTGVERRRRSASGGSMVTAGEEDEGEGAVVFCFQQLVGVMSVREDRGEEMKRGGDVVVQWSADSERGERGRGGRSRWFRRPGD</sequence>
<feature type="region of interest" description="Disordered" evidence="1">
    <location>
        <begin position="122"/>
        <end position="143"/>
    </location>
</feature>
<dbReference type="Proteomes" id="UP000823775">
    <property type="component" value="Unassembled WGS sequence"/>
</dbReference>
<dbReference type="EMBL" id="JACEIK010006540">
    <property type="protein sequence ID" value="MCE2055862.1"/>
    <property type="molecule type" value="Genomic_DNA"/>
</dbReference>
<gene>
    <name evidence="2" type="ORF">HAX54_043614</name>
</gene>
<name>A0ABS8W4Q8_DATST</name>
<evidence type="ECO:0000256" key="1">
    <source>
        <dbReference type="SAM" id="MobiDB-lite"/>
    </source>
</evidence>